<dbReference type="InterPro" id="IPR036047">
    <property type="entry name" value="F-box-like_dom_sf"/>
</dbReference>
<proteinExistence type="predicted"/>
<keyword evidence="4" id="KW-1185">Reference proteome</keyword>
<dbReference type="EnsemblPlants" id="OMERI08G02830.5">
    <property type="protein sequence ID" value="OMERI08G02830.5"/>
    <property type="gene ID" value="OMERI08G02830"/>
</dbReference>
<feature type="region of interest" description="Disordered" evidence="1">
    <location>
        <begin position="46"/>
        <end position="71"/>
    </location>
</feature>
<dbReference type="CDD" id="cd22160">
    <property type="entry name" value="F-box_AtFBL13-like"/>
    <property type="match status" value="1"/>
</dbReference>
<evidence type="ECO:0000259" key="2">
    <source>
        <dbReference type="PROSITE" id="PS50181"/>
    </source>
</evidence>
<dbReference type="InterPro" id="IPR053197">
    <property type="entry name" value="F-box_SCFL_complex_component"/>
</dbReference>
<dbReference type="Gramene" id="OMERI08G02830.5">
    <property type="protein sequence ID" value="OMERI08G02830.5"/>
    <property type="gene ID" value="OMERI08G02830"/>
</dbReference>
<accession>A0A0E0EHU6</accession>
<dbReference type="PANTHER" id="PTHR34223:SF14">
    <property type="entry name" value="OS08G0149100 PROTEIN"/>
    <property type="match status" value="1"/>
</dbReference>
<dbReference type="InterPro" id="IPR053781">
    <property type="entry name" value="F-box_AtFBL13-like"/>
</dbReference>
<evidence type="ECO:0000256" key="1">
    <source>
        <dbReference type="SAM" id="MobiDB-lite"/>
    </source>
</evidence>
<dbReference type="Pfam" id="PF00646">
    <property type="entry name" value="F-box"/>
    <property type="match status" value="1"/>
</dbReference>
<sequence length="117" mass="12910">MGSYHTCGPKPLMGPIVGKEKNGWGGDVAFLSGRRRHPETLVVARGTPCASGGEQPRSRLAPRSCEENAPNRFSDLPDELLHHVMSYLTAQQAVQTSVLSRRWQNVWASIKWLKADA</sequence>
<dbReference type="PANTHER" id="PTHR34223">
    <property type="entry name" value="OS11G0201299 PROTEIN"/>
    <property type="match status" value="1"/>
</dbReference>
<dbReference type="AlphaFoldDB" id="A0A0E0EHU6"/>
<name>A0A0E0EHU6_9ORYZ</name>
<protein>
    <recommendedName>
        <fullName evidence="2">F-box domain-containing protein</fullName>
    </recommendedName>
</protein>
<dbReference type="SMART" id="SM00256">
    <property type="entry name" value="FBOX"/>
    <property type="match status" value="1"/>
</dbReference>
<organism evidence="3">
    <name type="scientific">Oryza meridionalis</name>
    <dbReference type="NCBI Taxonomy" id="40149"/>
    <lineage>
        <taxon>Eukaryota</taxon>
        <taxon>Viridiplantae</taxon>
        <taxon>Streptophyta</taxon>
        <taxon>Embryophyta</taxon>
        <taxon>Tracheophyta</taxon>
        <taxon>Spermatophyta</taxon>
        <taxon>Magnoliopsida</taxon>
        <taxon>Liliopsida</taxon>
        <taxon>Poales</taxon>
        <taxon>Poaceae</taxon>
        <taxon>BOP clade</taxon>
        <taxon>Oryzoideae</taxon>
        <taxon>Oryzeae</taxon>
        <taxon>Oryzinae</taxon>
        <taxon>Oryza</taxon>
    </lineage>
</organism>
<evidence type="ECO:0000313" key="4">
    <source>
        <dbReference type="Proteomes" id="UP000008021"/>
    </source>
</evidence>
<dbReference type="HOGENOM" id="CLU_2200987_0_0_1"/>
<dbReference type="PROSITE" id="PS50181">
    <property type="entry name" value="FBOX"/>
    <property type="match status" value="1"/>
</dbReference>
<dbReference type="Gene3D" id="1.20.1280.50">
    <property type="match status" value="1"/>
</dbReference>
<reference evidence="3" key="1">
    <citation type="submission" date="2015-04" db="UniProtKB">
        <authorList>
            <consortium name="EnsemblPlants"/>
        </authorList>
    </citation>
    <scope>IDENTIFICATION</scope>
</reference>
<evidence type="ECO:0000313" key="3">
    <source>
        <dbReference type="EnsemblPlants" id="OMERI08G02830.5"/>
    </source>
</evidence>
<feature type="domain" description="F-box" evidence="2">
    <location>
        <begin position="70"/>
        <end position="115"/>
    </location>
</feature>
<dbReference type="InterPro" id="IPR001810">
    <property type="entry name" value="F-box_dom"/>
</dbReference>
<dbReference type="SUPFAM" id="SSF81383">
    <property type="entry name" value="F-box domain"/>
    <property type="match status" value="1"/>
</dbReference>
<dbReference type="Proteomes" id="UP000008021">
    <property type="component" value="Chromosome 8"/>
</dbReference>
<reference evidence="3" key="2">
    <citation type="submission" date="2018-05" db="EMBL/GenBank/DDBJ databases">
        <title>OmerRS3 (Oryza meridionalis Reference Sequence Version 3).</title>
        <authorList>
            <person name="Zhang J."/>
            <person name="Kudrna D."/>
            <person name="Lee S."/>
            <person name="Talag J."/>
            <person name="Welchert J."/>
            <person name="Wing R.A."/>
        </authorList>
    </citation>
    <scope>NUCLEOTIDE SEQUENCE [LARGE SCALE GENOMIC DNA]</scope>
    <source>
        <strain evidence="3">cv. OR44</strain>
    </source>
</reference>